<dbReference type="SUPFAM" id="SSF57716">
    <property type="entry name" value="Glucocorticoid receptor-like (DNA-binding domain)"/>
    <property type="match status" value="1"/>
</dbReference>
<dbReference type="InterPro" id="IPR006612">
    <property type="entry name" value="THAP_Znf"/>
</dbReference>
<evidence type="ECO:0000313" key="7">
    <source>
        <dbReference type="EMBL" id="KAL0819029.1"/>
    </source>
</evidence>
<sequence length="111" mass="12782">MVSCSVMDCFTTKRHNSRNFSFHRFPTNLDIRKTCLKLINRPNWISKKYSCICSKLEDKFLQARGLKQILMKSGIPTNIVPVSLNNIVLLLMSRCHVYRDIVPEASTCESS</sequence>
<dbReference type="Pfam" id="PF05485">
    <property type="entry name" value="THAP"/>
    <property type="match status" value="1"/>
</dbReference>
<keyword evidence="2 5" id="KW-0863">Zinc-finger</keyword>
<dbReference type="AlphaFoldDB" id="A0ABD0SIZ7"/>
<keyword evidence="3" id="KW-0862">Zinc</keyword>
<dbReference type="GO" id="GO:0008270">
    <property type="term" value="F:zinc ion binding"/>
    <property type="evidence" value="ECO:0007669"/>
    <property type="project" value="UniProtKB-KW"/>
</dbReference>
<organism evidence="7 8">
    <name type="scientific">Loxostege sticticalis</name>
    <name type="common">Beet webworm moth</name>
    <dbReference type="NCBI Taxonomy" id="481309"/>
    <lineage>
        <taxon>Eukaryota</taxon>
        <taxon>Metazoa</taxon>
        <taxon>Ecdysozoa</taxon>
        <taxon>Arthropoda</taxon>
        <taxon>Hexapoda</taxon>
        <taxon>Insecta</taxon>
        <taxon>Pterygota</taxon>
        <taxon>Neoptera</taxon>
        <taxon>Endopterygota</taxon>
        <taxon>Lepidoptera</taxon>
        <taxon>Glossata</taxon>
        <taxon>Ditrysia</taxon>
        <taxon>Pyraloidea</taxon>
        <taxon>Crambidae</taxon>
        <taxon>Pyraustinae</taxon>
        <taxon>Loxostege</taxon>
    </lineage>
</organism>
<evidence type="ECO:0000259" key="6">
    <source>
        <dbReference type="PROSITE" id="PS50950"/>
    </source>
</evidence>
<gene>
    <name evidence="7" type="ORF">ABMA28_008309</name>
</gene>
<evidence type="ECO:0000256" key="2">
    <source>
        <dbReference type="ARBA" id="ARBA00022771"/>
    </source>
</evidence>
<keyword evidence="1" id="KW-0479">Metal-binding</keyword>
<dbReference type="GO" id="GO:0003677">
    <property type="term" value="F:DNA binding"/>
    <property type="evidence" value="ECO:0007669"/>
    <property type="project" value="UniProtKB-UniRule"/>
</dbReference>
<dbReference type="Proteomes" id="UP001549921">
    <property type="component" value="Unassembled WGS sequence"/>
</dbReference>
<evidence type="ECO:0000313" key="8">
    <source>
        <dbReference type="Proteomes" id="UP001549921"/>
    </source>
</evidence>
<proteinExistence type="predicted"/>
<evidence type="ECO:0000256" key="5">
    <source>
        <dbReference type="PROSITE-ProRule" id="PRU00309"/>
    </source>
</evidence>
<name>A0ABD0SIZ7_LOXSC</name>
<evidence type="ECO:0000256" key="4">
    <source>
        <dbReference type="ARBA" id="ARBA00023125"/>
    </source>
</evidence>
<keyword evidence="4 5" id="KW-0238">DNA-binding</keyword>
<reference evidence="7 8" key="1">
    <citation type="submission" date="2024-06" db="EMBL/GenBank/DDBJ databases">
        <title>A chromosome-level genome assembly of beet webworm, Loxostege sticticalis.</title>
        <authorList>
            <person name="Zhang Y."/>
        </authorList>
    </citation>
    <scope>NUCLEOTIDE SEQUENCE [LARGE SCALE GENOMIC DNA]</scope>
    <source>
        <strain evidence="7">AQ028</strain>
        <tissue evidence="7">Male pupae</tissue>
    </source>
</reference>
<evidence type="ECO:0000256" key="1">
    <source>
        <dbReference type="ARBA" id="ARBA00022723"/>
    </source>
</evidence>
<dbReference type="PROSITE" id="PS50950">
    <property type="entry name" value="ZF_THAP"/>
    <property type="match status" value="1"/>
</dbReference>
<evidence type="ECO:0000256" key="3">
    <source>
        <dbReference type="ARBA" id="ARBA00022833"/>
    </source>
</evidence>
<protein>
    <recommendedName>
        <fullName evidence="6">THAP-type domain-containing protein</fullName>
    </recommendedName>
</protein>
<feature type="domain" description="THAP-type" evidence="6">
    <location>
        <begin position="1"/>
        <end position="79"/>
    </location>
</feature>
<comment type="caution">
    <text evidence="7">The sequence shown here is derived from an EMBL/GenBank/DDBJ whole genome shotgun (WGS) entry which is preliminary data.</text>
</comment>
<dbReference type="EMBL" id="JBEDNZ010000021">
    <property type="protein sequence ID" value="KAL0819029.1"/>
    <property type="molecule type" value="Genomic_DNA"/>
</dbReference>
<accession>A0ABD0SIZ7</accession>